<sequence length="178" mass="21070">MKHYLKQTSLKKNEKKININADQANDHENIFSKTLKENKQSSMSNGSMVTVGNGQSLSDLFHKFVRMTVKTDDREGRFKKHHSVSKSQQRSVYNSPNSQRTRRLVVQATSRVPPRHYKRTSTVAYYNVSPITTENNSYVYTDDEEQDSYYSYYVRFIDLFLLNFCLYEFYYIIKIKLK</sequence>
<organism evidence="3 4">
    <name type="scientific">Rotaria socialis</name>
    <dbReference type="NCBI Taxonomy" id="392032"/>
    <lineage>
        <taxon>Eukaryota</taxon>
        <taxon>Metazoa</taxon>
        <taxon>Spiralia</taxon>
        <taxon>Gnathifera</taxon>
        <taxon>Rotifera</taxon>
        <taxon>Eurotatoria</taxon>
        <taxon>Bdelloidea</taxon>
        <taxon>Philodinida</taxon>
        <taxon>Philodinidae</taxon>
        <taxon>Rotaria</taxon>
    </lineage>
</organism>
<name>A0A817U3W2_9BILA</name>
<keyword evidence="2" id="KW-0472">Membrane</keyword>
<evidence type="ECO:0000256" key="1">
    <source>
        <dbReference type="SAM" id="MobiDB-lite"/>
    </source>
</evidence>
<reference evidence="3" key="1">
    <citation type="submission" date="2021-02" db="EMBL/GenBank/DDBJ databases">
        <authorList>
            <person name="Nowell W R."/>
        </authorList>
    </citation>
    <scope>NUCLEOTIDE SEQUENCE</scope>
</reference>
<evidence type="ECO:0000313" key="4">
    <source>
        <dbReference type="Proteomes" id="UP000663865"/>
    </source>
</evidence>
<protein>
    <submittedName>
        <fullName evidence="3">Uncharacterized protein</fullName>
    </submittedName>
</protein>
<dbReference type="AlphaFoldDB" id="A0A817U3W2"/>
<feature type="compositionally biased region" description="Polar residues" evidence="1">
    <location>
        <begin position="85"/>
        <end position="99"/>
    </location>
</feature>
<feature type="region of interest" description="Disordered" evidence="1">
    <location>
        <begin position="75"/>
        <end position="100"/>
    </location>
</feature>
<dbReference type="EMBL" id="CAJNYV010000029">
    <property type="protein sequence ID" value="CAF3326818.1"/>
    <property type="molecule type" value="Genomic_DNA"/>
</dbReference>
<comment type="caution">
    <text evidence="3">The sequence shown here is derived from an EMBL/GenBank/DDBJ whole genome shotgun (WGS) entry which is preliminary data.</text>
</comment>
<accession>A0A817U3W2</accession>
<gene>
    <name evidence="3" type="ORF">KIK155_LOCUS1111</name>
</gene>
<feature type="transmembrane region" description="Helical" evidence="2">
    <location>
        <begin position="152"/>
        <end position="173"/>
    </location>
</feature>
<keyword evidence="2" id="KW-0812">Transmembrane</keyword>
<evidence type="ECO:0000256" key="2">
    <source>
        <dbReference type="SAM" id="Phobius"/>
    </source>
</evidence>
<keyword evidence="2" id="KW-1133">Transmembrane helix</keyword>
<dbReference type="Proteomes" id="UP000663865">
    <property type="component" value="Unassembled WGS sequence"/>
</dbReference>
<proteinExistence type="predicted"/>
<evidence type="ECO:0000313" key="3">
    <source>
        <dbReference type="EMBL" id="CAF3326818.1"/>
    </source>
</evidence>